<proteinExistence type="predicted"/>
<reference evidence="3" key="1">
    <citation type="submission" date="2015-07" db="EMBL/GenBank/DDBJ databases">
        <title>Genome sequencing project for genomic taxonomy and phylogenomics of Bacillus-like bacteria.</title>
        <authorList>
            <person name="Liu B."/>
            <person name="Wang J."/>
            <person name="Zhu Y."/>
            <person name="Liu G."/>
            <person name="Chen Q."/>
            <person name="Chen Z."/>
            <person name="Lan J."/>
            <person name="Che J."/>
            <person name="Ge C."/>
            <person name="Shi H."/>
            <person name="Pan Z."/>
            <person name="Liu X."/>
        </authorList>
    </citation>
    <scope>NUCLEOTIDE SEQUENCE [LARGE SCALE GENOMIC DNA]</scope>
    <source>
        <strain evidence="3">DSM 9887</strain>
    </source>
</reference>
<organism evidence="2 3">
    <name type="scientific">Brevibacillus reuszeri</name>
    <dbReference type="NCBI Taxonomy" id="54915"/>
    <lineage>
        <taxon>Bacteria</taxon>
        <taxon>Bacillati</taxon>
        <taxon>Bacillota</taxon>
        <taxon>Bacilli</taxon>
        <taxon>Bacillales</taxon>
        <taxon>Paenibacillaceae</taxon>
        <taxon>Brevibacillus</taxon>
    </lineage>
</organism>
<gene>
    <name evidence="2" type="ORF">ADS79_16295</name>
    <name evidence="1" type="ORF">BRE01_66900</name>
</gene>
<evidence type="ECO:0008006" key="5">
    <source>
        <dbReference type="Google" id="ProtNLM"/>
    </source>
</evidence>
<dbReference type="EMBL" id="LGIQ01000009">
    <property type="protein sequence ID" value="KNB70482.1"/>
    <property type="molecule type" value="Genomic_DNA"/>
</dbReference>
<keyword evidence="4" id="KW-1185">Reference proteome</keyword>
<reference evidence="1 4" key="3">
    <citation type="submission" date="2019-06" db="EMBL/GenBank/DDBJ databases">
        <title>Whole genome shotgun sequence of Brevibacillus reuszeri NBRC 15719.</title>
        <authorList>
            <person name="Hosoyama A."/>
            <person name="Uohara A."/>
            <person name="Ohji S."/>
            <person name="Ichikawa N."/>
        </authorList>
    </citation>
    <scope>NUCLEOTIDE SEQUENCE [LARGE SCALE GENOMIC DNA]</scope>
    <source>
        <strain evidence="1 4">NBRC 15719</strain>
    </source>
</reference>
<evidence type="ECO:0000313" key="3">
    <source>
        <dbReference type="Proteomes" id="UP000036834"/>
    </source>
</evidence>
<dbReference type="PATRIC" id="fig|54915.3.peg.2300"/>
<dbReference type="OrthoDB" id="2375516at2"/>
<reference evidence="2" key="2">
    <citation type="submission" date="2015-07" db="EMBL/GenBank/DDBJ databases">
        <title>MeaNS - Measles Nucleotide Surveillance Program.</title>
        <authorList>
            <person name="Tran T."/>
            <person name="Druce J."/>
        </authorList>
    </citation>
    <scope>NUCLEOTIDE SEQUENCE</scope>
    <source>
        <strain evidence="2">DSM 9887</strain>
    </source>
</reference>
<name>A0A0K9YPA7_9BACL</name>
<evidence type="ECO:0000313" key="2">
    <source>
        <dbReference type="EMBL" id="KNB70482.1"/>
    </source>
</evidence>
<protein>
    <recommendedName>
        <fullName evidence="5">Bacterial Pleckstrin homology domain-containing protein</fullName>
    </recommendedName>
</protein>
<evidence type="ECO:0000313" key="4">
    <source>
        <dbReference type="Proteomes" id="UP000319578"/>
    </source>
</evidence>
<comment type="caution">
    <text evidence="2">The sequence shown here is derived from an EMBL/GenBank/DDBJ whole genome shotgun (WGS) entry which is preliminary data.</text>
</comment>
<dbReference type="AlphaFoldDB" id="A0A0K9YPA7"/>
<dbReference type="STRING" id="54915.ADS79_16295"/>
<evidence type="ECO:0000313" key="1">
    <source>
        <dbReference type="EMBL" id="GED72988.1"/>
    </source>
</evidence>
<sequence>MSVQVVLGDRGVEVNISGWTAVTNLRKTIQIPYASIEEVQSGNFKFPWTAVKRTGIASPRYKAGVFIIEGKKYFLSYHDACKVVILDLKGFEFDKVVIESDNPEQLANHILLRRASHKS</sequence>
<dbReference type="RefSeq" id="WP_049739470.1">
    <property type="nucleotide sequence ID" value="NZ_BJON01000038.1"/>
</dbReference>
<dbReference type="Proteomes" id="UP000036834">
    <property type="component" value="Unassembled WGS sequence"/>
</dbReference>
<accession>A0A0K9YPA7</accession>
<dbReference type="EMBL" id="BJON01000038">
    <property type="protein sequence ID" value="GED72988.1"/>
    <property type="molecule type" value="Genomic_DNA"/>
</dbReference>
<dbReference type="Proteomes" id="UP000319578">
    <property type="component" value="Unassembled WGS sequence"/>
</dbReference>